<dbReference type="InterPro" id="IPR002528">
    <property type="entry name" value="MATE_fam"/>
</dbReference>
<organism evidence="10">
    <name type="scientific">Anaerostipes caccae</name>
    <dbReference type="NCBI Taxonomy" id="105841"/>
    <lineage>
        <taxon>Bacteria</taxon>
        <taxon>Bacillati</taxon>
        <taxon>Bacillota</taxon>
        <taxon>Clostridia</taxon>
        <taxon>Lachnospirales</taxon>
        <taxon>Lachnospiraceae</taxon>
        <taxon>Anaerostipes</taxon>
    </lineage>
</organism>
<accession>A0A6N2R8V1</accession>
<keyword evidence="7" id="KW-1133">Transmembrane helix</keyword>
<evidence type="ECO:0000256" key="3">
    <source>
        <dbReference type="ARBA" id="ARBA00022106"/>
    </source>
</evidence>
<dbReference type="GO" id="GO:0015297">
    <property type="term" value="F:antiporter activity"/>
    <property type="evidence" value="ECO:0007669"/>
    <property type="project" value="InterPro"/>
</dbReference>
<reference evidence="10" key="1">
    <citation type="submission" date="2019-11" db="EMBL/GenBank/DDBJ databases">
        <authorList>
            <person name="Feng L."/>
        </authorList>
    </citation>
    <scope>NUCLEOTIDE SEQUENCE</scope>
    <source>
        <strain evidence="10">AcaccaeLFYP115</strain>
    </source>
</reference>
<dbReference type="AlphaFoldDB" id="A0A6N2R8V1"/>
<dbReference type="GO" id="GO:0042910">
    <property type="term" value="F:xenobiotic transmembrane transporter activity"/>
    <property type="evidence" value="ECO:0007669"/>
    <property type="project" value="InterPro"/>
</dbReference>
<dbReference type="GO" id="GO:0046677">
    <property type="term" value="P:response to antibiotic"/>
    <property type="evidence" value="ECO:0007669"/>
    <property type="project" value="UniProtKB-KW"/>
</dbReference>
<evidence type="ECO:0000256" key="2">
    <source>
        <dbReference type="ARBA" id="ARBA00008417"/>
    </source>
</evidence>
<comment type="subcellular location">
    <subcellularLocation>
        <location evidence="1">Cell membrane</location>
        <topology evidence="1">Multi-pass membrane protein</topology>
    </subcellularLocation>
</comment>
<evidence type="ECO:0000256" key="5">
    <source>
        <dbReference type="ARBA" id="ARBA00022475"/>
    </source>
</evidence>
<dbReference type="GO" id="GO:0005886">
    <property type="term" value="C:plasma membrane"/>
    <property type="evidence" value="ECO:0007669"/>
    <property type="project" value="UniProtKB-SubCell"/>
</dbReference>
<dbReference type="RefSeq" id="WP_006565563.1">
    <property type="nucleotide sequence ID" value="NZ_BAABZP010000001.1"/>
</dbReference>
<name>A0A6N2R8V1_9FIRM</name>
<evidence type="ECO:0000256" key="1">
    <source>
        <dbReference type="ARBA" id="ARBA00004651"/>
    </source>
</evidence>
<evidence type="ECO:0000313" key="10">
    <source>
        <dbReference type="EMBL" id="VYS77312.1"/>
    </source>
</evidence>
<keyword evidence="4" id="KW-0813">Transport</keyword>
<evidence type="ECO:0000256" key="7">
    <source>
        <dbReference type="ARBA" id="ARBA00022989"/>
    </source>
</evidence>
<gene>
    <name evidence="10" type="primary">mepA_3</name>
    <name evidence="10" type="ORF">ACLFYP115_00342</name>
</gene>
<dbReference type="CDD" id="cd13143">
    <property type="entry name" value="MATE_MepA_like"/>
    <property type="match status" value="1"/>
</dbReference>
<dbReference type="InterPro" id="IPR051327">
    <property type="entry name" value="MATE_MepA_subfamily"/>
</dbReference>
<keyword evidence="9" id="KW-0046">Antibiotic resistance</keyword>
<dbReference type="InterPro" id="IPR048279">
    <property type="entry name" value="MdtK-like"/>
</dbReference>
<evidence type="ECO:0000256" key="8">
    <source>
        <dbReference type="ARBA" id="ARBA00023136"/>
    </source>
</evidence>
<dbReference type="PANTHER" id="PTHR43823">
    <property type="entry name" value="SPORULATION PROTEIN YKVU"/>
    <property type="match status" value="1"/>
</dbReference>
<comment type="similarity">
    <text evidence="2">Belongs to the multi antimicrobial extrusion (MATE) (TC 2.A.66.1) family. MepA subfamily.</text>
</comment>
<dbReference type="Pfam" id="PF01554">
    <property type="entry name" value="MatE"/>
    <property type="match status" value="2"/>
</dbReference>
<evidence type="ECO:0000256" key="9">
    <source>
        <dbReference type="ARBA" id="ARBA00023251"/>
    </source>
</evidence>
<dbReference type="InterPro" id="IPR045070">
    <property type="entry name" value="MATE_MepA-like"/>
</dbReference>
<keyword evidence="8" id="KW-0472">Membrane</keyword>
<keyword evidence="6" id="KW-0812">Transmembrane</keyword>
<dbReference type="PIRSF" id="PIRSF006603">
    <property type="entry name" value="DinF"/>
    <property type="match status" value="1"/>
</dbReference>
<evidence type="ECO:0000256" key="6">
    <source>
        <dbReference type="ARBA" id="ARBA00022692"/>
    </source>
</evidence>
<protein>
    <recommendedName>
        <fullName evidence="3">Multidrug export protein MepA</fullName>
    </recommendedName>
</protein>
<proteinExistence type="inferred from homology"/>
<keyword evidence="5" id="KW-1003">Cell membrane</keyword>
<dbReference type="PANTHER" id="PTHR43823:SF3">
    <property type="entry name" value="MULTIDRUG EXPORT PROTEIN MEPA"/>
    <property type="match status" value="1"/>
</dbReference>
<dbReference type="EMBL" id="CACRSQ010000002">
    <property type="protein sequence ID" value="VYS77312.1"/>
    <property type="molecule type" value="Genomic_DNA"/>
</dbReference>
<dbReference type="NCBIfam" id="TIGR00797">
    <property type="entry name" value="matE"/>
    <property type="match status" value="1"/>
</dbReference>
<sequence>MNKHKFYQFVIPSVCASMVTGLYFVVDGIFVGRGVGSNGLGAINLAVPFICILTAVAMMIAMGGSTITSIFIGQGNEQKALRSFMNSIYLVLIFSAFMTVFSFLFSDQIARLLGARGDLLSLTSDYLRYYILFGIFFCMAMVLAAFVRNDGNPKLGLAGMAAGALSNVFLDWLFIFVFHMGIHGAAVASGLGQVISCMIMLPHFIHGKGRLKLKLLPIEQYYTSEILRRGIPELITQMSQPVTIFCYNLIVIRYLGNIGVSAFSVVCYLLTLVFSVFIGVSDGIQPLISRSAGEGKKELERCFLKKGIAVNFLLAFLLYAVLLLFGEPVIHIFNREPALVKLAGESLSVYGVSFLFAAVNMIFTTYHLASKRTFKALTIASLRSFIINVAFIFLMPAVFGRQALWTGIIAAECTVTFIAVLMMKKTSDSHTCSAAAAEN</sequence>
<evidence type="ECO:0000256" key="4">
    <source>
        <dbReference type="ARBA" id="ARBA00022448"/>
    </source>
</evidence>